<dbReference type="PANTHER" id="PTHR43081:SF19">
    <property type="entry name" value="PH-SENSITIVE ADENYLATE CYCLASE RV1264"/>
    <property type="match status" value="1"/>
</dbReference>
<dbReference type="Pfam" id="PF00211">
    <property type="entry name" value="Guanylate_cyc"/>
    <property type="match status" value="1"/>
</dbReference>
<dbReference type="Pfam" id="PF19363">
    <property type="entry name" value="DUF5939"/>
    <property type="match status" value="1"/>
</dbReference>
<feature type="domain" description="Guanylate cyclase" evidence="1">
    <location>
        <begin position="470"/>
        <end position="585"/>
    </location>
</feature>
<gene>
    <name evidence="2" type="ORF">EHQ64_14080</name>
</gene>
<dbReference type="OrthoDB" id="9801841at2"/>
<evidence type="ECO:0000313" key="2">
    <source>
        <dbReference type="EMBL" id="TGL60930.1"/>
    </source>
</evidence>
<sequence>MQTIESIDETDQLDPNNLDLETYLRAFPWEEKWSSLGEPIDRLWKFDLDISPQEIWPWLIDTSSFNKRIDIPEMKFQEINGRLFGKSKNAGFPMEWEEVPWEWEYCKQLNNARIFSKGFAYYVRTRYLVYPLGEDRTRLYVYFGWIPKGWIGKNLLKIGMVQLEKSYQKGLKGLLADIAKTKNYSWLGPSALSVIKEPKEVRNPIFPARMQQIRVGYIREGQPRELVDKVLNYVLDADESDLYRIRIKSLSRAWKIPEKDLLLIFLHGCRLGLFTISWDVVCPHCRGVRTEAQHLGDLPTRDNCEVCEIQFEANQLNSIEITFHVHPSIREVQKRMFCAAEPATKSHIRFQKYLAPGETYSSKLLLSPGVYRLRVNGEKNYSLLEIKDDVPTETLVWNTNEIPEQIETSAKPKVVLENDSTSPKGFVIEERREDQDSLRPSDLFNFQDFRDLFSEEALSTDLQLDIGIQTILFTDIVGSTKFYYNKGDSGAFSEVRYHFVEVYKVVREFQGAVVKTIGDAVMAAFPSPTAAVEASVKLQEFFSDENTETPIRIRISLHSGPCLAVNLNSNIDYFGNTVNFAAKLQAIADGGEIVFSETTFRDKQIRQLMTEKGWKVKRVKFLQSWINEETVAYKLAFKGLEKEQSPISEKHSSEL</sequence>
<comment type="caution">
    <text evidence="2">The sequence shown here is derived from an EMBL/GenBank/DDBJ whole genome shotgun (WGS) entry which is preliminary data.</text>
</comment>
<dbReference type="AlphaFoldDB" id="A0A4R9K476"/>
<dbReference type="CDD" id="cd07302">
    <property type="entry name" value="CHD"/>
    <property type="match status" value="1"/>
</dbReference>
<dbReference type="EMBL" id="RQGF01000028">
    <property type="protein sequence ID" value="TGL60930.1"/>
    <property type="molecule type" value="Genomic_DNA"/>
</dbReference>
<dbReference type="RefSeq" id="WP_135650238.1">
    <property type="nucleotide sequence ID" value="NZ_RQGF01000028.1"/>
</dbReference>
<proteinExistence type="predicted"/>
<accession>A0A4R9K476</accession>
<keyword evidence="3" id="KW-1185">Reference proteome</keyword>
<dbReference type="InterPro" id="IPR029787">
    <property type="entry name" value="Nucleotide_cyclase"/>
</dbReference>
<dbReference type="InterPro" id="IPR050697">
    <property type="entry name" value="Adenylyl/Guanylyl_Cyclase_3/4"/>
</dbReference>
<dbReference type="SMART" id="SM00044">
    <property type="entry name" value="CYCc"/>
    <property type="match status" value="1"/>
</dbReference>
<dbReference type="Gene3D" id="3.30.70.1230">
    <property type="entry name" value="Nucleotide cyclase"/>
    <property type="match status" value="1"/>
</dbReference>
<evidence type="ECO:0000259" key="1">
    <source>
        <dbReference type="PROSITE" id="PS50125"/>
    </source>
</evidence>
<organism evidence="2 3">
    <name type="scientific">Leptospira sarikeiensis</name>
    <dbReference type="NCBI Taxonomy" id="2484943"/>
    <lineage>
        <taxon>Bacteria</taxon>
        <taxon>Pseudomonadati</taxon>
        <taxon>Spirochaetota</taxon>
        <taxon>Spirochaetia</taxon>
        <taxon>Leptospirales</taxon>
        <taxon>Leptospiraceae</taxon>
        <taxon>Leptospira</taxon>
    </lineage>
</organism>
<dbReference type="PANTHER" id="PTHR43081">
    <property type="entry name" value="ADENYLATE CYCLASE, TERMINAL-DIFFERENTIATION SPECIFIC-RELATED"/>
    <property type="match status" value="1"/>
</dbReference>
<dbReference type="InterPro" id="IPR001054">
    <property type="entry name" value="A/G_cyclase"/>
</dbReference>
<name>A0A4R9K476_9LEPT</name>
<dbReference type="Proteomes" id="UP000297762">
    <property type="component" value="Unassembled WGS sequence"/>
</dbReference>
<dbReference type="GO" id="GO:0004016">
    <property type="term" value="F:adenylate cyclase activity"/>
    <property type="evidence" value="ECO:0007669"/>
    <property type="project" value="UniProtKB-ARBA"/>
</dbReference>
<dbReference type="SUPFAM" id="SSF55073">
    <property type="entry name" value="Nucleotide cyclase"/>
    <property type="match status" value="1"/>
</dbReference>
<reference evidence="2" key="1">
    <citation type="journal article" date="2019" name="PLoS Negl. Trop. Dis.">
        <title>Revisiting the worldwide diversity of Leptospira species in the environment.</title>
        <authorList>
            <person name="Vincent A.T."/>
            <person name="Schiettekatte O."/>
            <person name="Bourhy P."/>
            <person name="Veyrier F.J."/>
            <person name="Picardeau M."/>
        </authorList>
    </citation>
    <scope>NUCLEOTIDE SEQUENCE [LARGE SCALE GENOMIC DNA]</scope>
    <source>
        <strain evidence="2">201702455</strain>
    </source>
</reference>
<evidence type="ECO:0000313" key="3">
    <source>
        <dbReference type="Proteomes" id="UP000297762"/>
    </source>
</evidence>
<dbReference type="GO" id="GO:0006171">
    <property type="term" value="P:cAMP biosynthetic process"/>
    <property type="evidence" value="ECO:0007669"/>
    <property type="project" value="TreeGrafter"/>
</dbReference>
<protein>
    <submittedName>
        <fullName evidence="2">Adenylate/guanylate cyclase domain-containing protein</fullName>
    </submittedName>
</protein>
<dbReference type="GO" id="GO:0035556">
    <property type="term" value="P:intracellular signal transduction"/>
    <property type="evidence" value="ECO:0007669"/>
    <property type="project" value="InterPro"/>
</dbReference>
<dbReference type="InterPro" id="IPR045983">
    <property type="entry name" value="GUC-dom-containing_N"/>
</dbReference>
<dbReference type="PROSITE" id="PS50125">
    <property type="entry name" value="GUANYLATE_CYCLASE_2"/>
    <property type="match status" value="1"/>
</dbReference>